<dbReference type="SMART" id="SM01080">
    <property type="entry name" value="CHASE2"/>
    <property type="match status" value="1"/>
</dbReference>
<organism evidence="3 4">
    <name type="scientific">Erythrobacter mangrovi</name>
    <dbReference type="NCBI Taxonomy" id="2739433"/>
    <lineage>
        <taxon>Bacteria</taxon>
        <taxon>Pseudomonadati</taxon>
        <taxon>Pseudomonadota</taxon>
        <taxon>Alphaproteobacteria</taxon>
        <taxon>Sphingomonadales</taxon>
        <taxon>Erythrobacteraceae</taxon>
        <taxon>Erythrobacter/Porphyrobacter group</taxon>
        <taxon>Erythrobacter</taxon>
    </lineage>
</organism>
<dbReference type="InterPro" id="IPR043128">
    <property type="entry name" value="Rev_trsase/Diguanyl_cyclase"/>
</dbReference>
<dbReference type="Gene3D" id="3.20.20.450">
    <property type="entry name" value="EAL domain"/>
    <property type="match status" value="1"/>
</dbReference>
<dbReference type="PANTHER" id="PTHR33121">
    <property type="entry name" value="CYCLIC DI-GMP PHOSPHODIESTERASE PDEF"/>
    <property type="match status" value="1"/>
</dbReference>
<dbReference type="Pfam" id="PF05226">
    <property type="entry name" value="CHASE2"/>
    <property type="match status" value="1"/>
</dbReference>
<reference evidence="3 4" key="1">
    <citation type="submission" date="2020-05" db="EMBL/GenBank/DDBJ databases">
        <title>Erythrobacter mangrovi sp. nov., isolated from rhizosphere soil of mangrove plant (Kandelia candel).</title>
        <authorList>
            <person name="Ye Y.H."/>
        </authorList>
    </citation>
    <scope>NUCLEOTIDE SEQUENCE [LARGE SCALE GENOMIC DNA]</scope>
    <source>
        <strain evidence="3 4">EB310</strain>
    </source>
</reference>
<accession>A0A7D4BHA7</accession>
<protein>
    <submittedName>
        <fullName evidence="3">EAL domain-containing protein</fullName>
    </submittedName>
</protein>
<proteinExistence type="predicted"/>
<gene>
    <name evidence="3" type="ORF">HQR01_12075</name>
</gene>
<evidence type="ECO:0000259" key="2">
    <source>
        <dbReference type="PROSITE" id="PS50883"/>
    </source>
</evidence>
<feature type="transmembrane region" description="Helical" evidence="1">
    <location>
        <begin position="264"/>
        <end position="282"/>
    </location>
</feature>
<dbReference type="EMBL" id="CP053921">
    <property type="protein sequence ID" value="QKG72042.1"/>
    <property type="molecule type" value="Genomic_DNA"/>
</dbReference>
<evidence type="ECO:0000313" key="3">
    <source>
        <dbReference type="EMBL" id="QKG72042.1"/>
    </source>
</evidence>
<dbReference type="AlphaFoldDB" id="A0A7D4BHA7"/>
<dbReference type="SUPFAM" id="SSF141868">
    <property type="entry name" value="EAL domain-like"/>
    <property type="match status" value="1"/>
</dbReference>
<evidence type="ECO:0000256" key="1">
    <source>
        <dbReference type="SAM" id="Phobius"/>
    </source>
</evidence>
<keyword evidence="1" id="KW-0472">Membrane</keyword>
<keyword evidence="1" id="KW-0812">Transmembrane</keyword>
<dbReference type="InterPro" id="IPR007890">
    <property type="entry name" value="CHASE2"/>
</dbReference>
<dbReference type="InterPro" id="IPR050706">
    <property type="entry name" value="Cyclic-di-GMP_PDE-like"/>
</dbReference>
<keyword evidence="1" id="KW-1133">Transmembrane helix</keyword>
<dbReference type="InterPro" id="IPR001633">
    <property type="entry name" value="EAL_dom"/>
</dbReference>
<dbReference type="InterPro" id="IPR035919">
    <property type="entry name" value="EAL_sf"/>
</dbReference>
<sequence>MKHVFWSALIAFAILVPSLLNPVDQFAWMVQSKLAGQTAPANVVFLSSADDLDDPRLGHRRAELAEALEELERRGVGKVYLDIAFDEPSSARYDATLARAIADLGPRIVLADQVELDSKGQEVIYRTVPEIAGHAHRVVSDKQDNNYFGVKWVSRYTYPIEGRQVPTLGAVLGGWTGKKQGTFQIDYGFKSQALTTLSLDELLDKDNRKSGEIDLAGKNVVIGYERQVSGTRLSIPQGANAPASYIPIHAGETLRNGRTGFVDGRIMLAAVSALLALLVLIGTSRRRRWVGYALISAGIPLALAVAARLGIRLEASYAIGLCLIYAMFRSRTRWKQWVALVNQDTGIPTLRALEARLGRERIGSGHVVIAKLHNYERVLKSLRNEDRNAYLIKVIDRLRAADPGLAVYSDGHHIGWYTHSDNTKALIEHLEGMRAIFAAPVVVNSHTIDVDITFGLAAIEGDPQGRIVAALAAAEETSEAHEPIKAAESGNQSDLLWDISLRARIDEAMEMGEIYCVYQPKIEATTGRMVGVEALVRWHDPARGFIDPMHFIQQCERAGRMEHLTRYVLQSACSAGKLLHFRGRPITMSVNISATLLGDMRIVGIVRNILQATRFDPHCLMLEITETSRIADLGTASTILKELRTLGLRISIDDFGVGSANFETFYELPFDELKIDRLFVANLARDAKARAIVSSIVSMGREARITIVAEGVETAQDVEILNKIGCDELQGYYFSRPISLSNLLEYKDTDQEARAVNMV</sequence>
<name>A0A7D4BHA7_9SPHN</name>
<dbReference type="GO" id="GO:0071111">
    <property type="term" value="F:cyclic-guanylate-specific phosphodiesterase activity"/>
    <property type="evidence" value="ECO:0007669"/>
    <property type="project" value="InterPro"/>
</dbReference>
<dbReference type="KEGG" id="emv:HQR01_12075"/>
<dbReference type="Proteomes" id="UP000504693">
    <property type="component" value="Chromosome"/>
</dbReference>
<dbReference type="RefSeq" id="WP_173215102.1">
    <property type="nucleotide sequence ID" value="NZ_CP053921.1"/>
</dbReference>
<dbReference type="CDD" id="cd01948">
    <property type="entry name" value="EAL"/>
    <property type="match status" value="1"/>
</dbReference>
<feature type="domain" description="EAL" evidence="2">
    <location>
        <begin position="498"/>
        <end position="751"/>
    </location>
</feature>
<dbReference type="PROSITE" id="PS50883">
    <property type="entry name" value="EAL"/>
    <property type="match status" value="1"/>
</dbReference>
<feature type="transmembrane region" description="Helical" evidence="1">
    <location>
        <begin position="289"/>
        <end position="305"/>
    </location>
</feature>
<dbReference type="SMART" id="SM00052">
    <property type="entry name" value="EAL"/>
    <property type="match status" value="1"/>
</dbReference>
<dbReference type="Gene3D" id="3.30.70.270">
    <property type="match status" value="1"/>
</dbReference>
<dbReference type="Pfam" id="PF00563">
    <property type="entry name" value="EAL"/>
    <property type="match status" value="1"/>
</dbReference>
<dbReference type="PANTHER" id="PTHR33121:SF71">
    <property type="entry name" value="OXYGEN SENSOR PROTEIN DOSP"/>
    <property type="match status" value="1"/>
</dbReference>
<keyword evidence="4" id="KW-1185">Reference proteome</keyword>
<evidence type="ECO:0000313" key="4">
    <source>
        <dbReference type="Proteomes" id="UP000504693"/>
    </source>
</evidence>